<dbReference type="Pfam" id="PF07454">
    <property type="entry name" value="SpoIIP"/>
    <property type="match status" value="1"/>
</dbReference>
<dbReference type="AlphaFoldDB" id="A0A4U2ZH53"/>
<comment type="caution">
    <text evidence="2">The sequence shown here is derived from an EMBL/GenBank/DDBJ whole genome shotgun (WGS) entry which is preliminary data.</text>
</comment>
<evidence type="ECO:0000313" key="2">
    <source>
        <dbReference type="EMBL" id="TKI73262.1"/>
    </source>
</evidence>
<accession>A0A4U2ZH53</accession>
<gene>
    <name evidence="2" type="ORF">FC699_38520</name>
</gene>
<evidence type="ECO:0000313" key="3">
    <source>
        <dbReference type="Proteomes" id="UP000305222"/>
    </source>
</evidence>
<evidence type="ECO:0000256" key="1">
    <source>
        <dbReference type="SAM" id="MobiDB-lite"/>
    </source>
</evidence>
<feature type="non-terminal residue" evidence="2">
    <location>
        <position position="1"/>
    </location>
</feature>
<organism evidence="2 3">
    <name type="scientific">Bacillus wiedmannii</name>
    <dbReference type="NCBI Taxonomy" id="1890302"/>
    <lineage>
        <taxon>Bacteria</taxon>
        <taxon>Bacillati</taxon>
        <taxon>Bacillota</taxon>
        <taxon>Bacilli</taxon>
        <taxon>Bacillales</taxon>
        <taxon>Bacillaceae</taxon>
        <taxon>Bacillus</taxon>
        <taxon>Bacillus cereus group</taxon>
    </lineage>
</organism>
<protein>
    <submittedName>
        <fullName evidence="2">Stage II sporulation protein P</fullName>
    </submittedName>
</protein>
<dbReference type="Proteomes" id="UP000305222">
    <property type="component" value="Unassembled WGS sequence"/>
</dbReference>
<sequence length="66" mass="7248">VLEASSGIERPESQKENNSTGENSNTQNNSENKVFIYHTHSWESFIPLIPGATIPDDASSTNNEVN</sequence>
<reference evidence="2 3" key="1">
    <citation type="journal article" date="2019" name="Environ. Microbiol.">
        <title>An active ?-lactamase is a part of an orchestrated cell wall stress resistance network of Bacillus subtilis and related rhizosphere species.</title>
        <authorList>
            <person name="Bucher T."/>
            <person name="Keren-Paz A."/>
            <person name="Hausser J."/>
            <person name="Olender T."/>
            <person name="Cytryn E."/>
            <person name="Kolodkin-Gal I."/>
        </authorList>
    </citation>
    <scope>NUCLEOTIDE SEQUENCE [LARGE SCALE GENOMIC DNA]</scope>
    <source>
        <strain evidence="2 3">I5</strain>
    </source>
</reference>
<feature type="compositionally biased region" description="Polar residues" evidence="1">
    <location>
        <begin position="16"/>
        <end position="32"/>
    </location>
</feature>
<name>A0A4U2ZH53_9BACI</name>
<feature type="non-terminal residue" evidence="2">
    <location>
        <position position="66"/>
    </location>
</feature>
<proteinExistence type="predicted"/>
<dbReference type="EMBL" id="SZON01004149">
    <property type="protein sequence ID" value="TKI73262.1"/>
    <property type="molecule type" value="Genomic_DNA"/>
</dbReference>
<feature type="region of interest" description="Disordered" evidence="1">
    <location>
        <begin position="1"/>
        <end position="32"/>
    </location>
</feature>
<dbReference type="InterPro" id="IPR010897">
    <property type="entry name" value="Spore_II_P"/>
</dbReference>